<comment type="pathway">
    <text evidence="4">Amino-acid biosynthesis; L-methionine biosynthesis via de novo pathway; L-methionine from L-homocysteine (MetH route): step 1/1.</text>
</comment>
<dbReference type="STRING" id="378794.GCA_001570625_00682"/>
<dbReference type="InterPro" id="IPR000489">
    <property type="entry name" value="Pterin-binding_dom"/>
</dbReference>
<keyword evidence="9 20" id="KW-0489">Methyltransferase</keyword>
<feature type="domain" description="Pterin-binding" evidence="22">
    <location>
        <begin position="318"/>
        <end position="562"/>
    </location>
</feature>
<evidence type="ECO:0000256" key="9">
    <source>
        <dbReference type="ARBA" id="ARBA00022603"/>
    </source>
</evidence>
<evidence type="ECO:0000256" key="14">
    <source>
        <dbReference type="ARBA" id="ARBA00022723"/>
    </source>
</evidence>
<gene>
    <name evidence="25" type="ORF">DDZ44_09135</name>
</gene>
<dbReference type="SUPFAM" id="SSF51717">
    <property type="entry name" value="Dihydropteroate synthetase-like"/>
    <property type="match status" value="1"/>
</dbReference>
<evidence type="ECO:0000256" key="6">
    <source>
        <dbReference type="ARBA" id="ARBA00010854"/>
    </source>
</evidence>
<feature type="domain" description="Hcy-binding" evidence="21">
    <location>
        <begin position="2"/>
        <end position="287"/>
    </location>
</feature>
<dbReference type="GO" id="GO:0046872">
    <property type="term" value="F:metal ion binding"/>
    <property type="evidence" value="ECO:0007669"/>
    <property type="project" value="UniProtKB-KW"/>
</dbReference>
<evidence type="ECO:0000256" key="11">
    <source>
        <dbReference type="ARBA" id="ARBA00022628"/>
    </source>
</evidence>
<dbReference type="InterPro" id="IPR036589">
    <property type="entry name" value="HCY_dom_sf"/>
</dbReference>
<evidence type="ECO:0000256" key="20">
    <source>
        <dbReference type="PROSITE-ProRule" id="PRU00333"/>
    </source>
</evidence>
<comment type="cofactor">
    <cofactor evidence="2 20">
        <name>Zn(2+)</name>
        <dbReference type="ChEBI" id="CHEBI:29105"/>
    </cofactor>
</comment>
<dbReference type="Gene3D" id="1.10.1240.10">
    <property type="entry name" value="Methionine synthase domain"/>
    <property type="match status" value="1"/>
</dbReference>
<comment type="similarity">
    <text evidence="6">Belongs to the methylamine corrinoid protein family.</text>
</comment>
<dbReference type="SUPFAM" id="SSF82282">
    <property type="entry name" value="Homocysteine S-methyltransferase"/>
    <property type="match status" value="1"/>
</dbReference>
<dbReference type="SMART" id="SM01018">
    <property type="entry name" value="B12-binding_2"/>
    <property type="match status" value="1"/>
</dbReference>
<keyword evidence="14 20" id="KW-0479">Metal-binding</keyword>
<dbReference type="GO" id="GO:0046653">
    <property type="term" value="P:tetrahydrofolate metabolic process"/>
    <property type="evidence" value="ECO:0007669"/>
    <property type="project" value="TreeGrafter"/>
</dbReference>
<dbReference type="NCBIfam" id="NF005719">
    <property type="entry name" value="PRK07535.1"/>
    <property type="match status" value="1"/>
</dbReference>
<dbReference type="FunFam" id="3.40.50.280:FF:000003">
    <property type="entry name" value="Dimethylamine methyltransferase corrinoid protein"/>
    <property type="match status" value="1"/>
</dbReference>
<feature type="binding site" evidence="20">
    <location>
        <position position="272"/>
    </location>
    <ligand>
        <name>Zn(2+)</name>
        <dbReference type="ChEBI" id="CHEBI:29105"/>
    </ligand>
</feature>
<dbReference type="GO" id="GO:0050667">
    <property type="term" value="P:homocysteine metabolic process"/>
    <property type="evidence" value="ECO:0007669"/>
    <property type="project" value="TreeGrafter"/>
</dbReference>
<keyword evidence="16" id="KW-0486">Methionine biosynthesis</keyword>
<keyword evidence="15 20" id="KW-0862">Zinc</keyword>
<evidence type="ECO:0000256" key="18">
    <source>
        <dbReference type="ARBA" id="ARBA00025552"/>
    </source>
</evidence>
<evidence type="ECO:0000259" key="22">
    <source>
        <dbReference type="PROSITE" id="PS50972"/>
    </source>
</evidence>
<comment type="function">
    <text evidence="18">Catalyzes the transfer of a methyl group from methyl-cobalamin to homocysteine, yielding enzyme-bound cob(I)alamin and methionine. Subsequently, remethylates the cofactor using methyltetrahydrofolate.</text>
</comment>
<comment type="cofactor">
    <cofactor evidence="3">
        <name>methylcob(III)alamin</name>
        <dbReference type="ChEBI" id="CHEBI:28115"/>
    </cofactor>
</comment>
<keyword evidence="13" id="KW-0949">S-adenosyl-L-methionine</keyword>
<evidence type="ECO:0000259" key="21">
    <source>
        <dbReference type="PROSITE" id="PS50970"/>
    </source>
</evidence>
<dbReference type="SUPFAM" id="SSF52242">
    <property type="entry name" value="Cobalamin (vitamin B12)-binding domain"/>
    <property type="match status" value="1"/>
</dbReference>
<evidence type="ECO:0000256" key="7">
    <source>
        <dbReference type="ARBA" id="ARBA00012032"/>
    </source>
</evidence>
<evidence type="ECO:0000256" key="13">
    <source>
        <dbReference type="ARBA" id="ARBA00022691"/>
    </source>
</evidence>
<organism evidence="25 26">
    <name type="scientific">Syntrophomonas wolfei</name>
    <dbReference type="NCBI Taxonomy" id="863"/>
    <lineage>
        <taxon>Bacteria</taxon>
        <taxon>Bacillati</taxon>
        <taxon>Bacillota</taxon>
        <taxon>Clostridia</taxon>
        <taxon>Eubacteriales</taxon>
        <taxon>Syntrophomonadaceae</taxon>
        <taxon>Syntrophomonas</taxon>
    </lineage>
</organism>
<evidence type="ECO:0000256" key="1">
    <source>
        <dbReference type="ARBA" id="ARBA00001700"/>
    </source>
</evidence>
<dbReference type="GO" id="GO:0005829">
    <property type="term" value="C:cytosol"/>
    <property type="evidence" value="ECO:0007669"/>
    <property type="project" value="TreeGrafter"/>
</dbReference>
<evidence type="ECO:0000256" key="16">
    <source>
        <dbReference type="ARBA" id="ARBA00023167"/>
    </source>
</evidence>
<evidence type="ECO:0000259" key="23">
    <source>
        <dbReference type="PROSITE" id="PS51332"/>
    </source>
</evidence>
<dbReference type="AlphaFoldDB" id="A0A354YZE3"/>
<dbReference type="GO" id="GO:0031419">
    <property type="term" value="F:cobalamin binding"/>
    <property type="evidence" value="ECO:0007669"/>
    <property type="project" value="UniProtKB-KW"/>
</dbReference>
<dbReference type="Proteomes" id="UP000263273">
    <property type="component" value="Unassembled WGS sequence"/>
</dbReference>
<dbReference type="EC" id="2.1.1.13" evidence="7"/>
<evidence type="ECO:0000256" key="10">
    <source>
        <dbReference type="ARBA" id="ARBA00022605"/>
    </source>
</evidence>
<dbReference type="Gene3D" id="3.20.20.330">
    <property type="entry name" value="Homocysteine-binding-like domain"/>
    <property type="match status" value="1"/>
</dbReference>
<dbReference type="PROSITE" id="PS50970">
    <property type="entry name" value="HCY"/>
    <property type="match status" value="1"/>
</dbReference>
<dbReference type="Pfam" id="PF02574">
    <property type="entry name" value="S-methyl_trans"/>
    <property type="match status" value="1"/>
</dbReference>
<evidence type="ECO:0000313" key="26">
    <source>
        <dbReference type="Proteomes" id="UP000263273"/>
    </source>
</evidence>
<evidence type="ECO:0000256" key="15">
    <source>
        <dbReference type="ARBA" id="ARBA00022833"/>
    </source>
</evidence>
<dbReference type="Pfam" id="PF02607">
    <property type="entry name" value="B12-binding_2"/>
    <property type="match status" value="1"/>
</dbReference>
<dbReference type="GO" id="GO:0008705">
    <property type="term" value="F:methionine synthase activity"/>
    <property type="evidence" value="ECO:0007669"/>
    <property type="project" value="UniProtKB-EC"/>
</dbReference>
<feature type="domain" description="B12-binding N-terminal" evidence="24">
    <location>
        <begin position="622"/>
        <end position="717"/>
    </location>
</feature>
<dbReference type="InterPro" id="IPR017215">
    <property type="entry name" value="MetH_bac"/>
</dbReference>
<comment type="caution">
    <text evidence="25">The sequence shown here is derived from an EMBL/GenBank/DDBJ whole genome shotgun (WGS) entry which is preliminary data.</text>
</comment>
<evidence type="ECO:0000256" key="17">
    <source>
        <dbReference type="ARBA" id="ARBA00023285"/>
    </source>
</evidence>
<feature type="binding site" evidence="20">
    <location>
        <position position="273"/>
    </location>
    <ligand>
        <name>Zn(2+)</name>
        <dbReference type="ChEBI" id="CHEBI:29105"/>
    </ligand>
</feature>
<dbReference type="InterPro" id="IPR003726">
    <property type="entry name" value="HCY_dom"/>
</dbReference>
<dbReference type="EMBL" id="DNZF01000201">
    <property type="protein sequence ID" value="HBK54086.1"/>
    <property type="molecule type" value="Genomic_DNA"/>
</dbReference>
<dbReference type="CDD" id="cd02070">
    <property type="entry name" value="corrinoid_protein_B12-BD"/>
    <property type="match status" value="1"/>
</dbReference>
<accession>A0A354YZE3</accession>
<evidence type="ECO:0000256" key="8">
    <source>
        <dbReference type="ARBA" id="ARBA00013998"/>
    </source>
</evidence>
<evidence type="ECO:0000256" key="5">
    <source>
        <dbReference type="ARBA" id="ARBA00010398"/>
    </source>
</evidence>
<dbReference type="Pfam" id="PF00809">
    <property type="entry name" value="Pterin_bind"/>
    <property type="match status" value="1"/>
</dbReference>
<dbReference type="GO" id="GO:0032259">
    <property type="term" value="P:methylation"/>
    <property type="evidence" value="ECO:0007669"/>
    <property type="project" value="UniProtKB-KW"/>
</dbReference>
<dbReference type="Gene3D" id="3.20.20.20">
    <property type="entry name" value="Dihydropteroate synthase-like"/>
    <property type="match status" value="1"/>
</dbReference>
<reference evidence="25 26" key="1">
    <citation type="journal article" date="2018" name="Nat. Biotechnol.">
        <title>A standardized bacterial taxonomy based on genome phylogeny substantially revises the tree of life.</title>
        <authorList>
            <person name="Parks D.H."/>
            <person name="Chuvochina M."/>
            <person name="Waite D.W."/>
            <person name="Rinke C."/>
            <person name="Skarshewski A."/>
            <person name="Chaumeil P.A."/>
            <person name="Hugenholtz P."/>
        </authorList>
    </citation>
    <scope>NUCLEOTIDE SEQUENCE [LARGE SCALE GENOMIC DNA]</scope>
    <source>
        <strain evidence="25">UBA10948</strain>
    </source>
</reference>
<dbReference type="InterPro" id="IPR011005">
    <property type="entry name" value="Dihydropteroate_synth-like_sf"/>
</dbReference>
<dbReference type="InterPro" id="IPR050554">
    <property type="entry name" value="Met_Synthase/Corrinoid"/>
</dbReference>
<dbReference type="Gene3D" id="3.40.50.280">
    <property type="entry name" value="Cobalamin-binding domain"/>
    <property type="match status" value="1"/>
</dbReference>
<dbReference type="PANTHER" id="PTHR45833">
    <property type="entry name" value="METHIONINE SYNTHASE"/>
    <property type="match status" value="1"/>
</dbReference>
<keyword evidence="10" id="KW-0028">Amino-acid biosynthesis</keyword>
<feature type="domain" description="B12-binding" evidence="23">
    <location>
        <begin position="717"/>
        <end position="839"/>
    </location>
</feature>
<evidence type="ECO:0000256" key="12">
    <source>
        <dbReference type="ARBA" id="ARBA00022679"/>
    </source>
</evidence>
<proteinExistence type="inferred from homology"/>
<dbReference type="PROSITE" id="PS50972">
    <property type="entry name" value="PTERIN_BINDING"/>
    <property type="match status" value="1"/>
</dbReference>
<comment type="catalytic activity">
    <reaction evidence="1">
        <text>(6S)-5-methyl-5,6,7,8-tetrahydrofolate + L-homocysteine = (6S)-5,6,7,8-tetrahydrofolate + L-methionine</text>
        <dbReference type="Rhea" id="RHEA:11172"/>
        <dbReference type="ChEBI" id="CHEBI:18608"/>
        <dbReference type="ChEBI" id="CHEBI:57453"/>
        <dbReference type="ChEBI" id="CHEBI:57844"/>
        <dbReference type="ChEBI" id="CHEBI:58199"/>
        <dbReference type="EC" id="2.1.1.13"/>
    </reaction>
</comment>
<dbReference type="PIRSF" id="PIRSF037472">
    <property type="entry name" value="DHPS_mtfrase"/>
    <property type="match status" value="1"/>
</dbReference>
<dbReference type="InterPro" id="IPR036724">
    <property type="entry name" value="Cobalamin-bd_sf"/>
</dbReference>
<protein>
    <recommendedName>
        <fullName evidence="8">Methionine synthase</fullName>
        <ecNumber evidence="7">2.1.1.13</ecNumber>
    </recommendedName>
    <alternativeName>
        <fullName evidence="19">5-methyltetrahydrofolate--homocysteine methyltransferase</fullName>
    </alternativeName>
</protein>
<dbReference type="SUPFAM" id="SSF47644">
    <property type="entry name" value="Methionine synthase domain"/>
    <property type="match status" value="1"/>
</dbReference>
<evidence type="ECO:0000313" key="25">
    <source>
        <dbReference type="EMBL" id="HBK54086.1"/>
    </source>
</evidence>
<dbReference type="PROSITE" id="PS51332">
    <property type="entry name" value="B12_BINDING"/>
    <property type="match status" value="1"/>
</dbReference>
<evidence type="ECO:0000256" key="19">
    <source>
        <dbReference type="ARBA" id="ARBA00031040"/>
    </source>
</evidence>
<dbReference type="UniPathway" id="UPA00051">
    <property type="reaction ID" value="UER00081"/>
</dbReference>
<evidence type="ECO:0000256" key="4">
    <source>
        <dbReference type="ARBA" id="ARBA00005178"/>
    </source>
</evidence>
<dbReference type="PROSITE" id="PS51337">
    <property type="entry name" value="B12_BINDING_NTER"/>
    <property type="match status" value="1"/>
</dbReference>
<name>A0A354YZE3_9FIRM</name>
<sequence>MTAKLYNILSSRILILDGAMGTMLQERGMAPGECPELFGVNNPLILEDIHYQYMEAGADIIQSNTFGGNRFKLAEYDLQERVAEINAEAVRIARAGARGKALVAASIGPSGKMLQPFGSANFAELYAAFSEQMISCEKAGADLISIETMTDIGEMRAALIAACSHTRLPVIAHMTFEPGGRTLMGTDPLTALIIMEALQPLAIGANCSGGARELLPIIEEMGRYSSIFLSVEPNAGLPHLLGERTVFPDSPEEMAEYALKLRDAGANIIGGCCGTTPEHIKAIASTLRGLSPRIRTARRIRALASRSQAVVLGEGKPLSFIGERINPTARKKLAQDIKEGRMQMVVDEARKQVEAGAAILDVNMGVPGIDEAMAMREAVVAVQAAVDVPLALDSTSAQAIEEGLQAFVGRPLINSTTGEDKQLEIILPLARKYGAAVLGLCLDQNGIPERAEDRVEIARKIFEQAREYGLREEDIYIDCLVKTASAEQSQVIETLKALRMLKEELAVGTVLGVSNVSHVLPARELLNSTYLAMAWAAGLDLPIMNPFDSRMMETTRAAAVLLNRDLNSLDFIEKYKDYKVNKTQDSTGVSRPAHRICQQCNIPDLLDDQVKTTSSTGNKAKEKKVEKPSSILEMISQGVLQGDRELVLQQVQKALDQEEIAPMEIVNKALIPGIERAGELYEQKKYFLPQLMLAAESMRDGFTLVKTRLSGEAEEHKGLIVLATVEGDIHDIGKNIVAILLENYGFKVLDMGKDVKAETILDLAEKEKADIVALSALMTTTMPRMQEVIQGVKARGMPCKIMVGGAVLNQEYADHIGADAYSEDARQAVLTAQRLIGGR</sequence>
<keyword evidence="11" id="KW-0846">Cobalamin</keyword>
<evidence type="ECO:0000259" key="24">
    <source>
        <dbReference type="PROSITE" id="PS51337"/>
    </source>
</evidence>
<dbReference type="PANTHER" id="PTHR45833:SF1">
    <property type="entry name" value="METHIONINE SYNTHASE"/>
    <property type="match status" value="1"/>
</dbReference>
<keyword evidence="12 20" id="KW-0808">Transferase</keyword>
<evidence type="ECO:0000256" key="3">
    <source>
        <dbReference type="ARBA" id="ARBA00001956"/>
    </source>
</evidence>
<dbReference type="InterPro" id="IPR003759">
    <property type="entry name" value="Cbl-bd_cap"/>
</dbReference>
<evidence type="ECO:0000256" key="2">
    <source>
        <dbReference type="ARBA" id="ARBA00001947"/>
    </source>
</evidence>
<comment type="similarity">
    <text evidence="5">Belongs to the vitamin-B12 dependent methionine synthase family.</text>
</comment>
<dbReference type="Pfam" id="PF02310">
    <property type="entry name" value="B12-binding"/>
    <property type="match status" value="1"/>
</dbReference>
<keyword evidence="17" id="KW-0170">Cobalt</keyword>
<feature type="binding site" evidence="20">
    <location>
        <position position="207"/>
    </location>
    <ligand>
        <name>Zn(2+)</name>
        <dbReference type="ChEBI" id="CHEBI:29105"/>
    </ligand>
</feature>
<dbReference type="InterPro" id="IPR036594">
    <property type="entry name" value="Meth_synthase_dom"/>
</dbReference>
<dbReference type="InterPro" id="IPR006158">
    <property type="entry name" value="Cobalamin-bd"/>
</dbReference>